<feature type="region of interest" description="Disordered" evidence="1">
    <location>
        <begin position="441"/>
        <end position="470"/>
    </location>
</feature>
<feature type="region of interest" description="Disordered" evidence="1">
    <location>
        <begin position="92"/>
        <end position="167"/>
    </location>
</feature>
<feature type="non-terminal residue" evidence="2">
    <location>
        <position position="1"/>
    </location>
</feature>
<accession>A0AAW0XT28</accession>
<dbReference type="PANTHER" id="PTHR28597">
    <property type="entry name" value="VOLTAGE-DEPENDENT CALCIUM CHANNEL BETA SUBUNIT-ASSOCIATED REGULATORY PROTEIN"/>
    <property type="match status" value="1"/>
</dbReference>
<feature type="region of interest" description="Disordered" evidence="1">
    <location>
        <begin position="716"/>
        <end position="752"/>
    </location>
</feature>
<feature type="region of interest" description="Disordered" evidence="1">
    <location>
        <begin position="628"/>
        <end position="704"/>
    </location>
</feature>
<feature type="compositionally biased region" description="Basic and acidic residues" evidence="1">
    <location>
        <begin position="721"/>
        <end position="735"/>
    </location>
</feature>
<comment type="caution">
    <text evidence="2">The sequence shown here is derived from an EMBL/GenBank/DDBJ whole genome shotgun (WGS) entry which is preliminary data.</text>
</comment>
<dbReference type="GO" id="GO:0005886">
    <property type="term" value="C:plasma membrane"/>
    <property type="evidence" value="ECO:0007669"/>
    <property type="project" value="TreeGrafter"/>
</dbReference>
<dbReference type="PANTHER" id="PTHR28597:SF1">
    <property type="entry name" value="VOLTAGE-DEPENDENT CALCIUM CHANNEL BETA SUBUNIT-ASSOCIATED REGULATORY PROTEIN"/>
    <property type="match status" value="1"/>
</dbReference>
<feature type="region of interest" description="Disordered" evidence="1">
    <location>
        <begin position="884"/>
        <end position="903"/>
    </location>
</feature>
<keyword evidence="3" id="KW-1185">Reference proteome</keyword>
<feature type="region of interest" description="Disordered" evidence="1">
    <location>
        <begin position="196"/>
        <end position="225"/>
    </location>
</feature>
<reference evidence="2 3" key="1">
    <citation type="journal article" date="2024" name="BMC Genomics">
        <title>Genome assembly of redclaw crayfish (Cherax quadricarinatus) provides insights into its immune adaptation and hypoxia tolerance.</title>
        <authorList>
            <person name="Liu Z."/>
            <person name="Zheng J."/>
            <person name="Li H."/>
            <person name="Fang K."/>
            <person name="Wang S."/>
            <person name="He J."/>
            <person name="Zhou D."/>
            <person name="Weng S."/>
            <person name="Chi M."/>
            <person name="Gu Z."/>
            <person name="He J."/>
            <person name="Li F."/>
            <person name="Wang M."/>
        </authorList>
    </citation>
    <scope>NUCLEOTIDE SEQUENCE [LARGE SCALE GENOMIC DNA]</scope>
    <source>
        <strain evidence="2">ZL_2023a</strain>
    </source>
</reference>
<feature type="compositionally biased region" description="Polar residues" evidence="1">
    <location>
        <begin position="542"/>
        <end position="560"/>
    </location>
</feature>
<feature type="region of interest" description="Disordered" evidence="1">
    <location>
        <begin position="509"/>
        <end position="611"/>
    </location>
</feature>
<sequence length="942" mass="104826">DELMADASFDDSFVDDGFVSLELDEYDNDVIIEENEEDLERERMEEEVMEEMRRYWQERGGRGEQTEHRKLSRQYSPALYLPGIPETKVVLEAKEEGGGSGRLRYTSSYRSGRGSKRSLRSPPVQRQRCVQLEGGEGEEEGAGATQGRAAPRPHPPTPDHRPDSRDIVLEVDPIRVTTGSASSEVPLIVVATAEGGTRTHALNRTRSRPTHPPTYTHSASPGDPLPTTHTYHKYGSASFDLAKPSRYEGARAAFHTSRSSFEGDRRLSMSTAGGRGGCESALPPPACDKSPGSARRLACMEAGSRPCSSSSNSDRTLKESVPRAGFRRSRSERVGGSSAGASPARSESLRVGRSRKHHQDVEMTELCTPRRLHSYDEYSSRLSTESSVTPAGVSGGVEGAGVARYSSWRTMGMAGRRQSSLDSSELEDIMEKRRQLEQRRLLLQADSTTPSDEDEEPRSKVRYNDTGSLEQVNEEMADLLEDSSTSATSSENLEKIKVQCRALWQLRTTLEEEDPEDPDSDSGRMEVYSSPDHHSPGRTSDLENVTSATSHTTSFESNTDAVVGGETGVGVEAEEGEEAEVEVEEQEVQERDQEPEPPQTRLTLPSSEARRTSYRAILANRLKHLDASTRPPLSSENSFDSVDTECSSTTDLSRPEGLTTSFDSTTDCPTDSTSDTHSHRLQQMKSDSGYRSLEVNNSRPPKLSKKQIHFVEDSLEAQEIDMERDRSRERHRDPDFLFGSQDSIGDPQSKRERLRKSVAQFERRWGKTHAKKRREALRERHASLDTILGGSMGSSFIGVGGSLEADATTTDEISGKRSVLARFLHTHRYPAAHYRLLQRDYSIDEKSDRLFKEFSRTEIPLEWEPVSRRCSRLYTGRRLHRHLDAESSPRSHRRKLSPQDSIEEEDQVAAALWAGEVSRPESLAGSIGGEDIPAFALTEEAE</sequence>
<evidence type="ECO:0000313" key="3">
    <source>
        <dbReference type="Proteomes" id="UP001445076"/>
    </source>
</evidence>
<gene>
    <name evidence="2" type="ORF">OTU49_016529</name>
</gene>
<dbReference type="GO" id="GO:0030141">
    <property type="term" value="C:secretory granule"/>
    <property type="evidence" value="ECO:0007669"/>
    <property type="project" value="TreeGrafter"/>
</dbReference>
<protein>
    <submittedName>
        <fullName evidence="2">Uncharacterized protein</fullName>
    </submittedName>
</protein>
<name>A0AAW0XT28_CHEQU</name>
<dbReference type="Proteomes" id="UP001445076">
    <property type="component" value="Unassembled WGS sequence"/>
</dbReference>
<proteinExistence type="predicted"/>
<feature type="compositionally biased region" description="Low complexity" evidence="1">
    <location>
        <begin position="334"/>
        <end position="346"/>
    </location>
</feature>
<dbReference type="EMBL" id="JARKIK010000014">
    <property type="protein sequence ID" value="KAK8747673.1"/>
    <property type="molecule type" value="Genomic_DNA"/>
</dbReference>
<evidence type="ECO:0000256" key="1">
    <source>
        <dbReference type="SAM" id="MobiDB-lite"/>
    </source>
</evidence>
<feature type="compositionally biased region" description="Polar residues" evidence="1">
    <location>
        <begin position="631"/>
        <end position="652"/>
    </location>
</feature>
<feature type="compositionally biased region" description="Basic and acidic residues" evidence="1">
    <location>
        <begin position="157"/>
        <end position="167"/>
    </location>
</feature>
<feature type="compositionally biased region" description="Acidic residues" evidence="1">
    <location>
        <begin position="511"/>
        <end position="520"/>
    </location>
</feature>
<feature type="region of interest" description="Disordered" evidence="1">
    <location>
        <begin position="920"/>
        <end position="942"/>
    </location>
</feature>
<feature type="compositionally biased region" description="Acidic residues" evidence="1">
    <location>
        <begin position="572"/>
        <end position="587"/>
    </location>
</feature>
<feature type="region of interest" description="Disordered" evidence="1">
    <location>
        <begin position="254"/>
        <end position="360"/>
    </location>
</feature>
<feature type="compositionally biased region" description="Low complexity" evidence="1">
    <location>
        <begin position="102"/>
        <end position="112"/>
    </location>
</feature>
<dbReference type="InterPro" id="IPR037658">
    <property type="entry name" value="CBARP"/>
</dbReference>
<dbReference type="GO" id="GO:0045955">
    <property type="term" value="P:negative regulation of calcium ion-dependent exocytosis"/>
    <property type="evidence" value="ECO:0007669"/>
    <property type="project" value="TreeGrafter"/>
</dbReference>
<feature type="compositionally biased region" description="Low complexity" evidence="1">
    <location>
        <begin position="659"/>
        <end position="675"/>
    </location>
</feature>
<organism evidence="2 3">
    <name type="scientific">Cherax quadricarinatus</name>
    <name type="common">Australian red claw crayfish</name>
    <dbReference type="NCBI Taxonomy" id="27406"/>
    <lineage>
        <taxon>Eukaryota</taxon>
        <taxon>Metazoa</taxon>
        <taxon>Ecdysozoa</taxon>
        <taxon>Arthropoda</taxon>
        <taxon>Crustacea</taxon>
        <taxon>Multicrustacea</taxon>
        <taxon>Malacostraca</taxon>
        <taxon>Eumalacostraca</taxon>
        <taxon>Eucarida</taxon>
        <taxon>Decapoda</taxon>
        <taxon>Pleocyemata</taxon>
        <taxon>Astacidea</taxon>
        <taxon>Parastacoidea</taxon>
        <taxon>Parastacidae</taxon>
        <taxon>Cherax</taxon>
    </lineage>
</organism>
<dbReference type="GO" id="GO:0044325">
    <property type="term" value="F:transmembrane transporter binding"/>
    <property type="evidence" value="ECO:0007669"/>
    <property type="project" value="InterPro"/>
</dbReference>
<dbReference type="AlphaFoldDB" id="A0AAW0XT28"/>
<evidence type="ECO:0000313" key="2">
    <source>
        <dbReference type="EMBL" id="KAK8747673.1"/>
    </source>
</evidence>